<dbReference type="RefSeq" id="WP_278100282.1">
    <property type="nucleotide sequence ID" value="NZ_CP091092.1"/>
</dbReference>
<dbReference type="GeneID" id="79949403"/>
<proteinExistence type="predicted"/>
<dbReference type="Proteomes" id="UP001218895">
    <property type="component" value="Chromosome"/>
</dbReference>
<evidence type="ECO:0000313" key="1">
    <source>
        <dbReference type="EMBL" id="WFN37442.1"/>
    </source>
</evidence>
<sequence>MEAINSADYQNVMSIKGLSNEMKSLPVCISELFGHIEPTDELINCSLRHLSKQSLKNLDSNNNSAKGIAQGKLFESVVYEQMLEILTKCDFVRAIVKKKDDAIIFSQKAVYGQNGLFYNGEGDIVLRGNGQDLGEFDMLFVDGAGQVCFCEIMSAIPKGHIISLANEIKYKKRILSKILNQESVPFLLIIAENSKNKIIQWKNLLLTEESDSFITFPSIEEIKSKINNNSESVPLNSLVFSEKAKELNLLNFGINFDYKEIHDECVKEIIKLCRSEDFNSVNFLDRIELIKKQVFIGIINPKDIETLLSIHNIVNYKNRLSASEIRNNHDKIILAMDIENELPIIYMKEKEKKSYLKMIFTKNNEFHFKNKKNQRNAGLFEWLQNMDNNISVEDSLNVISLCS</sequence>
<organism evidence="1 2">
    <name type="scientific">Methanomicrobium antiquum</name>
    <dbReference type="NCBI Taxonomy" id="487686"/>
    <lineage>
        <taxon>Archaea</taxon>
        <taxon>Methanobacteriati</taxon>
        <taxon>Methanobacteriota</taxon>
        <taxon>Stenosarchaea group</taxon>
        <taxon>Methanomicrobia</taxon>
        <taxon>Methanomicrobiales</taxon>
        <taxon>Methanomicrobiaceae</taxon>
        <taxon>Methanomicrobium</taxon>
    </lineage>
</organism>
<dbReference type="EMBL" id="CP091092">
    <property type="protein sequence ID" value="WFN37442.1"/>
    <property type="molecule type" value="Genomic_DNA"/>
</dbReference>
<dbReference type="KEGG" id="manq:L1994_03365"/>
<accession>A0AAF0FRW9</accession>
<name>A0AAF0FRW9_9EURY</name>
<evidence type="ECO:0000313" key="2">
    <source>
        <dbReference type="Proteomes" id="UP001218895"/>
    </source>
</evidence>
<keyword evidence="2" id="KW-1185">Reference proteome</keyword>
<dbReference type="AlphaFoldDB" id="A0AAF0FRW9"/>
<reference evidence="1" key="1">
    <citation type="submission" date="2022-01" db="EMBL/GenBank/DDBJ databases">
        <title>Complete genome of Methanomicrobium antiquum DSM 21220.</title>
        <authorList>
            <person name="Chen S.-C."/>
            <person name="You Y.-T."/>
            <person name="Zhou Y.-Z."/>
            <person name="Lai M.-C."/>
        </authorList>
    </citation>
    <scope>NUCLEOTIDE SEQUENCE</scope>
    <source>
        <strain evidence="1">DSM 21220</strain>
    </source>
</reference>
<protein>
    <submittedName>
        <fullName evidence="1">Uncharacterized protein</fullName>
    </submittedName>
</protein>
<gene>
    <name evidence="1" type="ORF">L1994_03365</name>
</gene>